<evidence type="ECO:0000313" key="1">
    <source>
        <dbReference type="EMBL" id="ERT06816.1"/>
    </source>
</evidence>
<proteinExistence type="predicted"/>
<sequence>MNDTKLKNYIFEKKEIIRVKRYRSHSYPISQENLRKHSEQF</sequence>
<comment type="caution">
    <text evidence="1">The sequence shown here is derived from an EMBL/GenBank/DDBJ whole genome shotgun (WGS) entry which is preliminary data.</text>
</comment>
<organism evidence="1 2">
    <name type="scientific">Lyngbya aestuarii BL J</name>
    <dbReference type="NCBI Taxonomy" id="1348334"/>
    <lineage>
        <taxon>Bacteria</taxon>
        <taxon>Bacillati</taxon>
        <taxon>Cyanobacteriota</taxon>
        <taxon>Cyanophyceae</taxon>
        <taxon>Oscillatoriophycideae</taxon>
        <taxon>Oscillatoriales</taxon>
        <taxon>Microcoleaceae</taxon>
        <taxon>Lyngbya</taxon>
    </lineage>
</organism>
<evidence type="ECO:0000313" key="2">
    <source>
        <dbReference type="Proteomes" id="UP000017127"/>
    </source>
</evidence>
<keyword evidence="2" id="KW-1185">Reference proteome</keyword>
<protein>
    <submittedName>
        <fullName evidence="1">Uncharacterized protein</fullName>
    </submittedName>
</protein>
<accession>U7QK61</accession>
<name>U7QK61_9CYAN</name>
<gene>
    <name evidence="1" type="ORF">M595_3253</name>
</gene>
<reference evidence="1 2" key="1">
    <citation type="journal article" date="2013" name="Front. Microbiol.">
        <title>Comparative genomic analyses of the cyanobacterium, Lyngbya aestuarii BL J, a powerful hydrogen producer.</title>
        <authorList>
            <person name="Kothari A."/>
            <person name="Vaughn M."/>
            <person name="Garcia-Pichel F."/>
        </authorList>
    </citation>
    <scope>NUCLEOTIDE SEQUENCE [LARGE SCALE GENOMIC DNA]</scope>
    <source>
        <strain evidence="1 2">BL J</strain>
    </source>
</reference>
<dbReference type="Proteomes" id="UP000017127">
    <property type="component" value="Unassembled WGS sequence"/>
</dbReference>
<dbReference type="EMBL" id="AUZM01000030">
    <property type="protein sequence ID" value="ERT06816.1"/>
    <property type="molecule type" value="Genomic_DNA"/>
</dbReference>
<dbReference type="AlphaFoldDB" id="U7QK61"/>